<evidence type="ECO:0000256" key="1">
    <source>
        <dbReference type="SAM" id="SignalP"/>
    </source>
</evidence>
<accession>A0A0H3CTT8</accession>
<feature type="signal peptide" evidence="1">
    <location>
        <begin position="1"/>
        <end position="21"/>
    </location>
</feature>
<reference evidence="2 3" key="1">
    <citation type="journal article" date="2010" name="J. Bacteriol.">
        <title>Complete genome sequence of Enterobacter cloacae subsp. cloacae type strain ATCC 13047.</title>
        <authorList>
            <person name="Ren Y."/>
            <person name="Ren Y."/>
            <person name="Zhou Z."/>
            <person name="Guo X."/>
            <person name="Li Y."/>
            <person name="Feng L."/>
            <person name="Wang L."/>
        </authorList>
    </citation>
    <scope>NUCLEOTIDE SEQUENCE [LARGE SCALE GENOMIC DNA]</scope>
    <source>
        <strain evidence="3">ATCC 13047 / DSM 30054 / NBRC 13535 / NCTC 10005 / WDCM 00083 / NCDC 279-56</strain>
    </source>
</reference>
<dbReference type="eggNOG" id="ENOG502ZAJB">
    <property type="taxonomic scope" value="Bacteria"/>
</dbReference>
<name>A0A0H3CTT8_ENTCC</name>
<protein>
    <submittedName>
        <fullName evidence="2">Putative porin</fullName>
    </submittedName>
</protein>
<dbReference type="InterPro" id="IPR009998">
    <property type="entry name" value="YfaZ"/>
</dbReference>
<dbReference type="RefSeq" id="WP_013098838.1">
    <property type="nucleotide sequence ID" value="NC_014121.1"/>
</dbReference>
<keyword evidence="3" id="KW-1185">Reference proteome</keyword>
<dbReference type="Proteomes" id="UP000002363">
    <property type="component" value="Chromosome"/>
</dbReference>
<proteinExistence type="predicted"/>
<dbReference type="KEGG" id="enc:ECL_04469"/>
<evidence type="ECO:0000313" key="2">
    <source>
        <dbReference type="EMBL" id="ADF63998.1"/>
    </source>
</evidence>
<dbReference type="OrthoDB" id="6506259at2"/>
<dbReference type="EnsemblBacteria" id="ADF63998">
    <property type="protein sequence ID" value="ADF63998"/>
    <property type="gene ID" value="ECL_04469"/>
</dbReference>
<dbReference type="STRING" id="716541.ECL_04469"/>
<dbReference type="EMBL" id="CP001918">
    <property type="protein sequence ID" value="ADF63998.1"/>
    <property type="molecule type" value="Genomic_DNA"/>
</dbReference>
<evidence type="ECO:0000313" key="3">
    <source>
        <dbReference type="Proteomes" id="UP000002363"/>
    </source>
</evidence>
<dbReference type="Pfam" id="PF07437">
    <property type="entry name" value="YfaZ"/>
    <property type="match status" value="1"/>
</dbReference>
<sequence>MFKKTLTVVAILSTLSVGANAAEIGAQLGTQHTELNALIAPEPTGIFYTANWANNYNDGRNSGGVGLGYQVSLGKADLYAGAKAIYMAPKKGDNGFAAPIGGGVRVHFSDEVYAYGEGYTAPRGLNNAVENYVEVDAGLAWQVRDEVKLKAGYRHISVHGKSGTPNHTLLDGAYLGAALQF</sequence>
<feature type="chain" id="PRO_5002606779" evidence="1">
    <location>
        <begin position="22"/>
        <end position="181"/>
    </location>
</feature>
<dbReference type="GeneID" id="83575286"/>
<gene>
    <name evidence="2" type="ordered locus">ECL_04469</name>
</gene>
<organism evidence="2 3">
    <name type="scientific">Enterobacter cloacae subsp. cloacae (strain ATCC 13047 / DSM 30054 / NBRC 13535 / NCTC 10005 / WDCM 00083 / NCDC 279-56)</name>
    <dbReference type="NCBI Taxonomy" id="716541"/>
    <lineage>
        <taxon>Bacteria</taxon>
        <taxon>Pseudomonadati</taxon>
        <taxon>Pseudomonadota</taxon>
        <taxon>Gammaproteobacteria</taxon>
        <taxon>Enterobacterales</taxon>
        <taxon>Enterobacteriaceae</taxon>
        <taxon>Enterobacter</taxon>
        <taxon>Enterobacter cloacae complex</taxon>
    </lineage>
</organism>
<keyword evidence="1" id="KW-0732">Signal</keyword>
<dbReference type="PATRIC" id="fig|716541.4.peg.4622"/>
<dbReference type="AlphaFoldDB" id="A0A0H3CTT8"/>
<dbReference type="HOGENOM" id="CLU_128134_1_0_6"/>